<evidence type="ECO:0000256" key="3">
    <source>
        <dbReference type="ARBA" id="ARBA00022630"/>
    </source>
</evidence>
<comment type="similarity">
    <text evidence="2">Belongs to the GMC oxidoreductase family.</text>
</comment>
<comment type="caution">
    <text evidence="7">The sequence shown here is derived from an EMBL/GenBank/DDBJ whole genome shotgun (WGS) entry which is preliminary data.</text>
</comment>
<dbReference type="AlphaFoldDB" id="A0A8J7RXF6"/>
<dbReference type="SUPFAM" id="SSF51905">
    <property type="entry name" value="FAD/NAD(P)-binding domain"/>
    <property type="match status" value="1"/>
</dbReference>
<evidence type="ECO:0000313" key="8">
    <source>
        <dbReference type="Proteomes" id="UP000672602"/>
    </source>
</evidence>
<dbReference type="InterPro" id="IPR007867">
    <property type="entry name" value="GMC_OxRtase_C"/>
</dbReference>
<dbReference type="Pfam" id="PF00732">
    <property type="entry name" value="GMC_oxred_N"/>
    <property type="match status" value="1"/>
</dbReference>
<name>A0A8J7RXF6_9PROT</name>
<dbReference type="Gene3D" id="3.30.560.10">
    <property type="entry name" value="Glucose Oxidase, domain 3"/>
    <property type="match status" value="1"/>
</dbReference>
<sequence>MTLAAARHGSAWARRPPCCPWPVARAILPGKRKGGPIAGAPIGRLRVTDSIGRFDYVIVGAGTAGCLLANRLSEDSEVSVLLLEAGGRDDYLWIHIPVGYLYTMNNPRTDWCFRTEAEPGLNGRSLDYPRGKVLGGCSSINGMIYMRGQARDYDHWAQTGAKGWNWDKVLPYFRRSEDHYKGGSDLHGAGGEWRVEQQRLRWEILEAWRDAAVQAGIPATDDFNGGDNEGVGYFEVNQRGGVRWSTAKAYLKPAMGRPNLTVMTKAQATAIRLDGRRVTGLDFLRDGVPSRVEVGGELILAAGAVASPVLLQQSGIGPGAVLSEHGVETRHDLPGVGENLQDHLQVRAAFKVDGVRTLNRLANSLVGKAGMALEYALKRSGPLSMAPSQLGCFAKSDPSRETPNLQYHVQPLSTDRLGDPLHRFDAFTASVCNLRPQSRGHVRLRSPDPMAKPVIRPNYLSDPADRQVAARALMLTRRIAEQPALQAYNAREFKPGADIQGEEALARAAGDIASTIFHPVGTCKMGPAADEAAVVDERLRLHGIEALRVVDASIMPTITSGNTNSPTLMIAEKGAAMIRADRKARAAA</sequence>
<keyword evidence="3" id="KW-0285">Flavoprotein</keyword>
<gene>
    <name evidence="7" type="ORF">KAJ83_04185</name>
</gene>
<dbReference type="SUPFAM" id="SSF54373">
    <property type="entry name" value="FAD-linked reductases, C-terminal domain"/>
    <property type="match status" value="1"/>
</dbReference>
<dbReference type="GO" id="GO:0050660">
    <property type="term" value="F:flavin adenine dinucleotide binding"/>
    <property type="evidence" value="ECO:0007669"/>
    <property type="project" value="InterPro"/>
</dbReference>
<dbReference type="InterPro" id="IPR036188">
    <property type="entry name" value="FAD/NAD-bd_sf"/>
</dbReference>
<evidence type="ECO:0000259" key="6">
    <source>
        <dbReference type="PROSITE" id="PS00624"/>
    </source>
</evidence>
<dbReference type="EMBL" id="JAGMWN010000001">
    <property type="protein sequence ID" value="MBP5856195.1"/>
    <property type="molecule type" value="Genomic_DNA"/>
</dbReference>
<proteinExistence type="inferred from homology"/>
<evidence type="ECO:0000256" key="4">
    <source>
        <dbReference type="ARBA" id="ARBA00022827"/>
    </source>
</evidence>
<dbReference type="InterPro" id="IPR012132">
    <property type="entry name" value="GMC_OxRdtase"/>
</dbReference>
<dbReference type="PANTHER" id="PTHR11552">
    <property type="entry name" value="GLUCOSE-METHANOL-CHOLINE GMC OXIDOREDUCTASE"/>
    <property type="match status" value="1"/>
</dbReference>
<dbReference type="InterPro" id="IPR000172">
    <property type="entry name" value="GMC_OxRdtase_N"/>
</dbReference>
<dbReference type="PANTHER" id="PTHR11552:SF147">
    <property type="entry name" value="CHOLINE DEHYDROGENASE, MITOCHONDRIAL"/>
    <property type="match status" value="1"/>
</dbReference>
<feature type="domain" description="Glucose-methanol-choline oxidoreductase N-terminal" evidence="6">
    <location>
        <begin position="303"/>
        <end position="317"/>
    </location>
</feature>
<dbReference type="PIRSF" id="PIRSF000137">
    <property type="entry name" value="Alcohol_oxidase"/>
    <property type="match status" value="1"/>
</dbReference>
<evidence type="ECO:0000256" key="5">
    <source>
        <dbReference type="PIRSR" id="PIRSR000137-2"/>
    </source>
</evidence>
<evidence type="ECO:0000256" key="2">
    <source>
        <dbReference type="ARBA" id="ARBA00010790"/>
    </source>
</evidence>
<dbReference type="Proteomes" id="UP000672602">
    <property type="component" value="Unassembled WGS sequence"/>
</dbReference>
<organism evidence="7 8">
    <name type="scientific">Marivibrio halodurans</name>
    <dbReference type="NCBI Taxonomy" id="2039722"/>
    <lineage>
        <taxon>Bacteria</taxon>
        <taxon>Pseudomonadati</taxon>
        <taxon>Pseudomonadota</taxon>
        <taxon>Alphaproteobacteria</taxon>
        <taxon>Rhodospirillales</taxon>
        <taxon>Rhodospirillaceae</taxon>
        <taxon>Marivibrio</taxon>
    </lineage>
</organism>
<dbReference type="PROSITE" id="PS00624">
    <property type="entry name" value="GMC_OXRED_2"/>
    <property type="match status" value="1"/>
</dbReference>
<comment type="cofactor">
    <cofactor evidence="1 5">
        <name>FAD</name>
        <dbReference type="ChEBI" id="CHEBI:57692"/>
    </cofactor>
</comment>
<evidence type="ECO:0000256" key="1">
    <source>
        <dbReference type="ARBA" id="ARBA00001974"/>
    </source>
</evidence>
<keyword evidence="4 5" id="KW-0274">FAD</keyword>
<dbReference type="Gene3D" id="3.50.50.60">
    <property type="entry name" value="FAD/NAD(P)-binding domain"/>
    <property type="match status" value="1"/>
</dbReference>
<evidence type="ECO:0000313" key="7">
    <source>
        <dbReference type="EMBL" id="MBP5856195.1"/>
    </source>
</evidence>
<keyword evidence="8" id="KW-1185">Reference proteome</keyword>
<reference evidence="7" key="1">
    <citation type="submission" date="2021-04" db="EMBL/GenBank/DDBJ databases">
        <authorList>
            <person name="Zhang D.-C."/>
        </authorList>
    </citation>
    <scope>NUCLEOTIDE SEQUENCE</scope>
    <source>
        <strain evidence="7">CGMCC 1.15697</strain>
    </source>
</reference>
<protein>
    <submittedName>
        <fullName evidence="7">GMC family oxidoreductase N-terminal domain-containing protein</fullName>
    </submittedName>
</protein>
<dbReference type="Pfam" id="PF05199">
    <property type="entry name" value="GMC_oxred_C"/>
    <property type="match status" value="1"/>
</dbReference>
<accession>A0A8J7RXF6</accession>
<dbReference type="GO" id="GO:0016614">
    <property type="term" value="F:oxidoreductase activity, acting on CH-OH group of donors"/>
    <property type="evidence" value="ECO:0007669"/>
    <property type="project" value="InterPro"/>
</dbReference>
<feature type="binding site" evidence="5">
    <location>
        <position position="133"/>
    </location>
    <ligand>
        <name>FAD</name>
        <dbReference type="ChEBI" id="CHEBI:57692"/>
    </ligand>
</feature>